<keyword evidence="4 8" id="KW-1133">Transmembrane helix</keyword>
<evidence type="ECO:0000256" key="4">
    <source>
        <dbReference type="ARBA" id="ARBA00022989"/>
    </source>
</evidence>
<feature type="transmembrane region" description="Helical" evidence="8">
    <location>
        <begin position="83"/>
        <end position="101"/>
    </location>
</feature>
<dbReference type="InterPro" id="IPR011701">
    <property type="entry name" value="MFS"/>
</dbReference>
<feature type="transmembrane region" description="Helical" evidence="8">
    <location>
        <begin position="341"/>
        <end position="361"/>
    </location>
</feature>
<keyword evidence="5 8" id="KW-0472">Membrane</keyword>
<keyword evidence="2" id="KW-0813">Transport</keyword>
<evidence type="ECO:0000313" key="9">
    <source>
        <dbReference type="EMBL" id="KAJ9149016.1"/>
    </source>
</evidence>
<evidence type="ECO:0000256" key="7">
    <source>
        <dbReference type="SAM" id="MobiDB-lite"/>
    </source>
</evidence>
<evidence type="ECO:0000256" key="5">
    <source>
        <dbReference type="ARBA" id="ARBA00023136"/>
    </source>
</evidence>
<dbReference type="Pfam" id="PF07690">
    <property type="entry name" value="MFS_1"/>
    <property type="match status" value="1"/>
</dbReference>
<accession>A0AA38RIP8</accession>
<dbReference type="FunFam" id="1.20.1250.20:FF:000065">
    <property type="entry name" value="Putative MFS pantothenate transporter"/>
    <property type="match status" value="1"/>
</dbReference>
<dbReference type="Proteomes" id="UP001174694">
    <property type="component" value="Unassembled WGS sequence"/>
</dbReference>
<feature type="region of interest" description="Disordered" evidence="7">
    <location>
        <begin position="465"/>
        <end position="493"/>
    </location>
</feature>
<sequence length="493" mass="55723">MSDSELIKGKKLSFWGLLKEVFNWYPAEYPSEERKLLFKLDVSILVFACLCFFVKFLDQTNISNAYVSGLKEDFSLNGNELNYFNVCYYTAYVVFQIPGMLLMSRPQLARWLLPGLEVLWGVVTFAQSRVTNVHQLYALRFLVGMLEAPVFAGTHFILGSWYSGPELFKRAGTWFVCNPLGSMVSGYLQAAAYTNLSGVGGMPGWRWLFIIDGIFTIPVALLGFAIFPGIPDSPRPFYLTEEDTALAKKRLEKARIRRPGKLGLDVIKRTLKRWHIWVFVFCYICMIISSYPSGYMNLWLKAEGTYSVVQINKLPTVTYGIQIIASWLGTTLAAIYPTWALYTFVEGSCLFATACMIAWNIPKGLKFFAWYLFGVSGCASPILYSTVNTIVKDDSEERAVIMGSMMTFGYSFQIWVPLLLFPTAGPNGAPRWRKGWPVTFVFFFLLWAGFITAIVIHRRGEKKRQSDAAAQANDSESAEGETIFIERGPEEKA</sequence>
<keyword evidence="10" id="KW-1185">Reference proteome</keyword>
<organism evidence="9 10">
    <name type="scientific">Pleurostoma richardsiae</name>
    <dbReference type="NCBI Taxonomy" id="41990"/>
    <lineage>
        <taxon>Eukaryota</taxon>
        <taxon>Fungi</taxon>
        <taxon>Dikarya</taxon>
        <taxon>Ascomycota</taxon>
        <taxon>Pezizomycotina</taxon>
        <taxon>Sordariomycetes</taxon>
        <taxon>Sordariomycetidae</taxon>
        <taxon>Calosphaeriales</taxon>
        <taxon>Pleurostomataceae</taxon>
        <taxon>Pleurostoma</taxon>
    </lineage>
</organism>
<feature type="transmembrane region" description="Helical" evidence="8">
    <location>
        <begin position="316"/>
        <end position="336"/>
    </location>
</feature>
<dbReference type="GO" id="GO:0016020">
    <property type="term" value="C:membrane"/>
    <property type="evidence" value="ECO:0007669"/>
    <property type="project" value="UniProtKB-SubCell"/>
</dbReference>
<evidence type="ECO:0000256" key="3">
    <source>
        <dbReference type="ARBA" id="ARBA00022692"/>
    </source>
</evidence>
<dbReference type="SUPFAM" id="SSF103473">
    <property type="entry name" value="MFS general substrate transporter"/>
    <property type="match status" value="1"/>
</dbReference>
<evidence type="ECO:0000313" key="10">
    <source>
        <dbReference type="Proteomes" id="UP001174694"/>
    </source>
</evidence>
<comment type="similarity">
    <text evidence="6">Belongs to the major facilitator superfamily. Allantoate permease family.</text>
</comment>
<name>A0AA38RIP8_9PEZI</name>
<proteinExistence type="inferred from homology"/>
<feature type="transmembrane region" description="Helical" evidence="8">
    <location>
        <begin position="205"/>
        <end position="227"/>
    </location>
</feature>
<dbReference type="EMBL" id="JANBVO010000011">
    <property type="protein sequence ID" value="KAJ9149016.1"/>
    <property type="molecule type" value="Genomic_DNA"/>
</dbReference>
<reference evidence="9" key="1">
    <citation type="submission" date="2022-07" db="EMBL/GenBank/DDBJ databases">
        <title>Fungi with potential for degradation of polypropylene.</title>
        <authorList>
            <person name="Gostincar C."/>
        </authorList>
    </citation>
    <scope>NUCLEOTIDE SEQUENCE</scope>
    <source>
        <strain evidence="9">EXF-13308</strain>
    </source>
</reference>
<evidence type="ECO:0000256" key="1">
    <source>
        <dbReference type="ARBA" id="ARBA00004141"/>
    </source>
</evidence>
<protein>
    <submittedName>
        <fullName evidence="9">MFS general substrate transporter</fullName>
    </submittedName>
</protein>
<dbReference type="Gene3D" id="1.20.1250.20">
    <property type="entry name" value="MFS general substrate transporter like domains"/>
    <property type="match status" value="2"/>
</dbReference>
<feature type="transmembrane region" description="Helical" evidence="8">
    <location>
        <begin position="367"/>
        <end position="387"/>
    </location>
</feature>
<evidence type="ECO:0000256" key="6">
    <source>
        <dbReference type="ARBA" id="ARBA00037968"/>
    </source>
</evidence>
<feature type="transmembrane region" description="Helical" evidence="8">
    <location>
        <begin position="138"/>
        <end position="162"/>
    </location>
</feature>
<dbReference type="InterPro" id="IPR036259">
    <property type="entry name" value="MFS_trans_sf"/>
</dbReference>
<comment type="subcellular location">
    <subcellularLocation>
        <location evidence="1">Membrane</location>
        <topology evidence="1">Multi-pass membrane protein</topology>
    </subcellularLocation>
</comment>
<evidence type="ECO:0000256" key="2">
    <source>
        <dbReference type="ARBA" id="ARBA00022448"/>
    </source>
</evidence>
<dbReference type="AlphaFoldDB" id="A0AA38RIP8"/>
<dbReference type="PANTHER" id="PTHR43791">
    <property type="entry name" value="PERMEASE-RELATED"/>
    <property type="match status" value="1"/>
</dbReference>
<keyword evidence="3 8" id="KW-0812">Transmembrane</keyword>
<dbReference type="GO" id="GO:0022857">
    <property type="term" value="F:transmembrane transporter activity"/>
    <property type="evidence" value="ECO:0007669"/>
    <property type="project" value="InterPro"/>
</dbReference>
<feature type="transmembrane region" description="Helical" evidence="8">
    <location>
        <begin position="399"/>
        <end position="416"/>
    </location>
</feature>
<feature type="transmembrane region" description="Helical" evidence="8">
    <location>
        <begin position="174"/>
        <end position="193"/>
    </location>
</feature>
<comment type="caution">
    <text evidence="9">The sequence shown here is derived from an EMBL/GenBank/DDBJ whole genome shotgun (WGS) entry which is preliminary data.</text>
</comment>
<feature type="transmembrane region" description="Helical" evidence="8">
    <location>
        <begin position="276"/>
        <end position="296"/>
    </location>
</feature>
<feature type="transmembrane region" description="Helical" evidence="8">
    <location>
        <begin position="436"/>
        <end position="456"/>
    </location>
</feature>
<evidence type="ECO:0000256" key="8">
    <source>
        <dbReference type="SAM" id="Phobius"/>
    </source>
</evidence>
<dbReference type="PANTHER" id="PTHR43791:SF28">
    <property type="entry name" value="MAJOR FACILITATOR SUPERFAMILY (MFS) PROFILE DOMAIN-CONTAINING PROTEIN"/>
    <property type="match status" value="1"/>
</dbReference>
<gene>
    <name evidence="9" type="ORF">NKR23_g4471</name>
</gene>